<dbReference type="EC" id="3.4.-.-" evidence="7"/>
<keyword evidence="2" id="KW-0645">Protease</keyword>
<dbReference type="Proteomes" id="UP000217696">
    <property type="component" value="Chromosome"/>
</dbReference>
<sequence length="275" mass="30869">MKRKLFLGTFLALLLFQGTSFAAPYDQYTSTGRDTFWSLAQRAGVRASDLQAINPLVDPKNIWKGLLINLPNGHKPMPGLIPASEVSRRTYTVRSQDTFWTISKKFGINFSYLIQANPKINDKHNIQPGLVINIPTVPPSISPTANWETKANYIIGLAKDQFDVPYVWGDTTPWVGLDCSSLTQYVFGKIGVNLPRTSNWQFQYGTPVAKDQLRKGDLVFFKEHGSSIITHVGIYMGNDQMINADTGPKDGVQIEYIFGDDYYKACYAGARRFIK</sequence>
<comment type="similarity">
    <text evidence="1">Belongs to the peptidase C40 family.</text>
</comment>
<dbReference type="AlphaFoldDB" id="A0A0U5AX42"/>
<dbReference type="PROSITE" id="PS51782">
    <property type="entry name" value="LYSM"/>
    <property type="match status" value="2"/>
</dbReference>
<proteinExistence type="inferred from homology"/>
<dbReference type="Gene3D" id="3.90.1720.10">
    <property type="entry name" value="endopeptidase domain like (from Nostoc punctiforme)"/>
    <property type="match status" value="1"/>
</dbReference>
<keyword evidence="6" id="KW-0788">Thiol protease</keyword>
<evidence type="ECO:0000256" key="6">
    <source>
        <dbReference type="ARBA" id="ARBA00022807"/>
    </source>
</evidence>
<dbReference type="InterPro" id="IPR038765">
    <property type="entry name" value="Papain-like_cys_pep_sf"/>
</dbReference>
<dbReference type="InterPro" id="IPR051202">
    <property type="entry name" value="Peptidase_C40"/>
</dbReference>
<evidence type="ECO:0000256" key="5">
    <source>
        <dbReference type="ARBA" id="ARBA00022801"/>
    </source>
</evidence>
<dbReference type="Gene3D" id="3.10.350.10">
    <property type="entry name" value="LysM domain"/>
    <property type="match status" value="2"/>
</dbReference>
<dbReference type="PANTHER" id="PTHR47053">
    <property type="entry name" value="MUREIN DD-ENDOPEPTIDASE MEPH-RELATED"/>
    <property type="match status" value="1"/>
</dbReference>
<dbReference type="SUPFAM" id="SSF54001">
    <property type="entry name" value="Cysteine proteinases"/>
    <property type="match status" value="1"/>
</dbReference>
<evidence type="ECO:0000256" key="2">
    <source>
        <dbReference type="ARBA" id="ARBA00022670"/>
    </source>
</evidence>
<dbReference type="InterPro" id="IPR018392">
    <property type="entry name" value="LysM"/>
</dbReference>
<evidence type="ECO:0000256" key="1">
    <source>
        <dbReference type="ARBA" id="ARBA00007074"/>
    </source>
</evidence>
<keyword evidence="3" id="KW-0732">Signal</keyword>
<dbReference type="RefSeq" id="WP_096466065.1">
    <property type="nucleotide sequence ID" value="NZ_AP017312.1"/>
</dbReference>
<dbReference type="KEGG" id="asoc:CB4_02472"/>
<gene>
    <name evidence="7" type="primary">mepH_1</name>
    <name evidence="7" type="ORF">CB4_02472</name>
</gene>
<protein>
    <submittedName>
        <fullName evidence="7">Murein DD-endopeptidase MepH</fullName>
        <ecNumber evidence="7">3.4.-.-</ecNumber>
    </submittedName>
</protein>
<dbReference type="GO" id="GO:0006508">
    <property type="term" value="P:proteolysis"/>
    <property type="evidence" value="ECO:0007669"/>
    <property type="project" value="UniProtKB-KW"/>
</dbReference>
<evidence type="ECO:0000313" key="8">
    <source>
        <dbReference type="Proteomes" id="UP000217696"/>
    </source>
</evidence>
<name>A0A0U5AX42_9BACL</name>
<organism evidence="7 8">
    <name type="scientific">Aneurinibacillus soli</name>
    <dbReference type="NCBI Taxonomy" id="1500254"/>
    <lineage>
        <taxon>Bacteria</taxon>
        <taxon>Bacillati</taxon>
        <taxon>Bacillota</taxon>
        <taxon>Bacilli</taxon>
        <taxon>Bacillales</taxon>
        <taxon>Paenibacillaceae</taxon>
        <taxon>Aneurinibacillus group</taxon>
        <taxon>Aneurinibacillus</taxon>
    </lineage>
</organism>
<dbReference type="EMBL" id="AP017312">
    <property type="protein sequence ID" value="BAU28298.1"/>
    <property type="molecule type" value="Genomic_DNA"/>
</dbReference>
<dbReference type="CDD" id="cd00118">
    <property type="entry name" value="LysM"/>
    <property type="match status" value="2"/>
</dbReference>
<dbReference type="OrthoDB" id="9813368at2"/>
<dbReference type="InterPro" id="IPR036779">
    <property type="entry name" value="LysM_dom_sf"/>
</dbReference>
<dbReference type="Pfam" id="PF01476">
    <property type="entry name" value="LysM"/>
    <property type="match status" value="2"/>
</dbReference>
<dbReference type="InterPro" id="IPR000064">
    <property type="entry name" value="NLP_P60_dom"/>
</dbReference>
<dbReference type="PANTHER" id="PTHR47053:SF1">
    <property type="entry name" value="MUREIN DD-ENDOPEPTIDASE MEPH-RELATED"/>
    <property type="match status" value="1"/>
</dbReference>
<dbReference type="SMART" id="SM00257">
    <property type="entry name" value="LysM"/>
    <property type="match status" value="2"/>
</dbReference>
<keyword evidence="5 7" id="KW-0378">Hydrolase</keyword>
<evidence type="ECO:0000256" key="4">
    <source>
        <dbReference type="ARBA" id="ARBA00022737"/>
    </source>
</evidence>
<keyword evidence="8" id="KW-1185">Reference proteome</keyword>
<dbReference type="PROSITE" id="PS51935">
    <property type="entry name" value="NLPC_P60"/>
    <property type="match status" value="1"/>
</dbReference>
<dbReference type="GO" id="GO:0008234">
    <property type="term" value="F:cysteine-type peptidase activity"/>
    <property type="evidence" value="ECO:0007669"/>
    <property type="project" value="UniProtKB-KW"/>
</dbReference>
<accession>A0A0U5AX42</accession>
<keyword evidence="4" id="KW-0677">Repeat</keyword>
<evidence type="ECO:0000256" key="3">
    <source>
        <dbReference type="ARBA" id="ARBA00022729"/>
    </source>
</evidence>
<reference evidence="7 8" key="1">
    <citation type="submission" date="2015-12" db="EMBL/GenBank/DDBJ databases">
        <title>Genome sequence of Aneurinibacillus soli.</title>
        <authorList>
            <person name="Lee J.S."/>
            <person name="Lee K.C."/>
            <person name="Kim K.K."/>
            <person name="Lee B.W."/>
        </authorList>
    </citation>
    <scope>NUCLEOTIDE SEQUENCE [LARGE SCALE GENOMIC DNA]</scope>
    <source>
        <strain evidence="7 8">CB4</strain>
    </source>
</reference>
<evidence type="ECO:0000313" key="7">
    <source>
        <dbReference type="EMBL" id="BAU28298.1"/>
    </source>
</evidence>
<dbReference type="SUPFAM" id="SSF54106">
    <property type="entry name" value="LysM domain"/>
    <property type="match status" value="2"/>
</dbReference>
<dbReference type="Pfam" id="PF00877">
    <property type="entry name" value="NLPC_P60"/>
    <property type="match status" value="1"/>
</dbReference>